<organism evidence="1 2">
    <name type="scientific">Zea mays</name>
    <name type="common">Maize</name>
    <dbReference type="NCBI Taxonomy" id="4577"/>
    <lineage>
        <taxon>Eukaryota</taxon>
        <taxon>Viridiplantae</taxon>
        <taxon>Streptophyta</taxon>
        <taxon>Embryophyta</taxon>
        <taxon>Tracheophyta</taxon>
        <taxon>Spermatophyta</taxon>
        <taxon>Magnoliopsida</taxon>
        <taxon>Liliopsida</taxon>
        <taxon>Poales</taxon>
        <taxon>Poaceae</taxon>
        <taxon>PACMAD clade</taxon>
        <taxon>Panicoideae</taxon>
        <taxon>Andropogonodae</taxon>
        <taxon>Andropogoneae</taxon>
        <taxon>Tripsacinae</taxon>
        <taxon>Zea</taxon>
    </lineage>
</organism>
<reference evidence="2" key="1">
    <citation type="journal article" date="2009" name="Science">
        <title>The B73 maize genome: complexity, diversity, and dynamics.</title>
        <authorList>
            <person name="Schnable P.S."/>
            <person name="Ware D."/>
            <person name="Fulton R.S."/>
            <person name="Stein J.C."/>
            <person name="Wei F."/>
            <person name="Pasternak S."/>
            <person name="Liang C."/>
            <person name="Zhang J."/>
            <person name="Fulton L."/>
            <person name="Graves T.A."/>
            <person name="Minx P."/>
            <person name="Reily A.D."/>
            <person name="Courtney L."/>
            <person name="Kruchowski S.S."/>
            <person name="Tomlinson C."/>
            <person name="Strong C."/>
            <person name="Delehaunty K."/>
            <person name="Fronick C."/>
            <person name="Courtney B."/>
            <person name="Rock S.M."/>
            <person name="Belter E."/>
            <person name="Du F."/>
            <person name="Kim K."/>
            <person name="Abbott R.M."/>
            <person name="Cotton M."/>
            <person name="Levy A."/>
            <person name="Marchetto P."/>
            <person name="Ochoa K."/>
            <person name="Jackson S.M."/>
            <person name="Gillam B."/>
            <person name="Chen W."/>
            <person name="Yan L."/>
            <person name="Higginbotham J."/>
            <person name="Cardenas M."/>
            <person name="Waligorski J."/>
            <person name="Applebaum E."/>
            <person name="Phelps L."/>
            <person name="Falcone J."/>
            <person name="Kanchi K."/>
            <person name="Thane T."/>
            <person name="Scimone A."/>
            <person name="Thane N."/>
            <person name="Henke J."/>
            <person name="Wang T."/>
            <person name="Ruppert J."/>
            <person name="Shah N."/>
            <person name="Rotter K."/>
            <person name="Hodges J."/>
            <person name="Ingenthron E."/>
            <person name="Cordes M."/>
            <person name="Kohlberg S."/>
            <person name="Sgro J."/>
            <person name="Delgado B."/>
            <person name="Mead K."/>
            <person name="Chinwalla A."/>
            <person name="Leonard S."/>
            <person name="Crouse K."/>
            <person name="Collura K."/>
            <person name="Kudrna D."/>
            <person name="Currie J."/>
            <person name="He R."/>
            <person name="Angelova A."/>
            <person name="Rajasekar S."/>
            <person name="Mueller T."/>
            <person name="Lomeli R."/>
            <person name="Scara G."/>
            <person name="Ko A."/>
            <person name="Delaney K."/>
            <person name="Wissotski M."/>
            <person name="Lopez G."/>
            <person name="Campos D."/>
            <person name="Braidotti M."/>
            <person name="Ashley E."/>
            <person name="Golser W."/>
            <person name="Kim H."/>
            <person name="Lee S."/>
            <person name="Lin J."/>
            <person name="Dujmic Z."/>
            <person name="Kim W."/>
            <person name="Talag J."/>
            <person name="Zuccolo A."/>
            <person name="Fan C."/>
            <person name="Sebastian A."/>
            <person name="Kramer M."/>
            <person name="Spiegel L."/>
            <person name="Nascimento L."/>
            <person name="Zutavern T."/>
            <person name="Miller B."/>
            <person name="Ambroise C."/>
            <person name="Muller S."/>
            <person name="Spooner W."/>
            <person name="Narechania A."/>
            <person name="Ren L."/>
            <person name="Wei S."/>
            <person name="Kumari S."/>
            <person name="Faga B."/>
            <person name="Levy M.J."/>
            <person name="McMahan L."/>
            <person name="Van Buren P."/>
            <person name="Vaughn M.W."/>
            <person name="Ying K."/>
            <person name="Yeh C.-T."/>
            <person name="Emrich S.J."/>
            <person name="Jia Y."/>
            <person name="Kalyanaraman A."/>
            <person name="Hsia A.-P."/>
            <person name="Barbazuk W.B."/>
            <person name="Baucom R.S."/>
            <person name="Brutnell T.P."/>
            <person name="Carpita N.C."/>
            <person name="Chaparro C."/>
            <person name="Chia J.-M."/>
            <person name="Deragon J.-M."/>
            <person name="Estill J.C."/>
            <person name="Fu Y."/>
            <person name="Jeddeloh J.A."/>
            <person name="Han Y."/>
            <person name="Lee H."/>
            <person name="Li P."/>
            <person name="Lisch D.R."/>
            <person name="Liu S."/>
            <person name="Liu Z."/>
            <person name="Nagel D.H."/>
            <person name="McCann M.C."/>
            <person name="SanMiguel P."/>
            <person name="Myers A.M."/>
            <person name="Nettleton D."/>
            <person name="Nguyen J."/>
            <person name="Penning B.W."/>
            <person name="Ponnala L."/>
            <person name="Schneider K.L."/>
            <person name="Schwartz D.C."/>
            <person name="Sharma A."/>
            <person name="Soderlund C."/>
            <person name="Springer N.M."/>
            <person name="Sun Q."/>
            <person name="Wang H."/>
            <person name="Waterman M."/>
            <person name="Westerman R."/>
            <person name="Wolfgruber T.K."/>
            <person name="Yang L."/>
            <person name="Yu Y."/>
            <person name="Zhang L."/>
            <person name="Zhou S."/>
            <person name="Zhu Q."/>
            <person name="Bennetzen J.L."/>
            <person name="Dawe R.K."/>
            <person name="Jiang J."/>
            <person name="Jiang N."/>
            <person name="Presting G.G."/>
            <person name="Wessler S.R."/>
            <person name="Aluru S."/>
            <person name="Martienssen R.A."/>
            <person name="Clifton S.W."/>
            <person name="McCombie W.R."/>
            <person name="Wing R.A."/>
            <person name="Wilson R.K."/>
        </authorList>
    </citation>
    <scope>NUCLEOTIDE SEQUENCE [LARGE SCALE GENOMIC DNA]</scope>
    <source>
        <strain evidence="2">cv. B73</strain>
    </source>
</reference>
<reference evidence="1" key="2">
    <citation type="submission" date="2019-07" db="EMBL/GenBank/DDBJ databases">
        <authorList>
            <person name="Seetharam A."/>
            <person name="Woodhouse M."/>
            <person name="Cannon E."/>
        </authorList>
    </citation>
    <scope>NUCLEOTIDE SEQUENCE [LARGE SCALE GENOMIC DNA]</scope>
    <source>
        <strain evidence="1">cv. B73</strain>
    </source>
</reference>
<dbReference type="InParanoid" id="A0A804U6H6"/>
<dbReference type="EnsemblPlants" id="Zm00001eb219110_T001">
    <property type="protein sequence ID" value="Zm00001eb219110_P001"/>
    <property type="gene ID" value="Zm00001eb219110"/>
</dbReference>
<proteinExistence type="predicted"/>
<name>A0A804U6H6_MAIZE</name>
<dbReference type="Gramene" id="Zm00001eb219110_T001">
    <property type="protein sequence ID" value="Zm00001eb219110_P001"/>
    <property type="gene ID" value="Zm00001eb219110"/>
</dbReference>
<reference evidence="1" key="3">
    <citation type="submission" date="2021-05" db="UniProtKB">
        <authorList>
            <consortium name="EnsemblPlants"/>
        </authorList>
    </citation>
    <scope>IDENTIFICATION</scope>
    <source>
        <strain evidence="1">cv. B73</strain>
    </source>
</reference>
<evidence type="ECO:0000313" key="1">
    <source>
        <dbReference type="EnsemblPlants" id="Zm00001eb219110_P001"/>
    </source>
</evidence>
<accession>A0A804U6H6</accession>
<sequence>MKYCLSLIHSISLSLTYIIHLKLCHGRFLMISCLPCSRVRAKINARQKEWYEMGPGQRCSSYIWISVTQRNQWWEGERGRQTQQREACMVCCSCSAGRRRRRQQLAASGDVR</sequence>
<dbReference type="AlphaFoldDB" id="A0A804U6H6"/>
<keyword evidence="2" id="KW-1185">Reference proteome</keyword>
<dbReference type="Proteomes" id="UP000007305">
    <property type="component" value="Chromosome 5"/>
</dbReference>
<protein>
    <submittedName>
        <fullName evidence="1">Uncharacterized protein</fullName>
    </submittedName>
</protein>
<evidence type="ECO:0000313" key="2">
    <source>
        <dbReference type="Proteomes" id="UP000007305"/>
    </source>
</evidence>